<dbReference type="SMART" id="SM00147">
    <property type="entry name" value="RasGEF"/>
    <property type="match status" value="1"/>
</dbReference>
<evidence type="ECO:0000259" key="8">
    <source>
        <dbReference type="PROSITE" id="PS50020"/>
    </source>
</evidence>
<feature type="domain" description="Ras-GEF" evidence="7">
    <location>
        <begin position="906"/>
        <end position="1140"/>
    </location>
</feature>
<sequence>MSLIFRALCDHQPDDSSLLAFRQGDVIQVVAKLETGWWDGSCRGNRGWFPSQFVTEMETEKEGSTNKMHELKNVSSLASIRQEIDTNSVNNTEKSETHSIVDERKNSDTSLPNGSSSLQQQIDDKELMTEEEAAAVDGDFLNQDWRHQLFSSLHQDIIPPEFQNQTNPLPNFWGTKPSVFESKPYYFNTISDQTCWEMNCEVNFLSPLSPCDSRRGSVSSVLSASSQDSETVNDSTYDVIPRRNRKPSGFVSNLNNSEDDSESRAEAGPNSLSWGSIISPIILAVHKLNDSIKNKVKSDYMYHAKAVVDCTKELFEAAGILENDSNIVESHPILKVHYLHLMETLGDLIVSARTAAGVWPPPDALVSLKKCAGEILLNVRQFASAAQESGLKAQGSSRRDQSPIRDDADDQDQDVSSQLNELILLISTDVLKLNRSIQNPECQMDSVVRNVRKLTLHVGEFLIVLGSIPIQSARDQLSKQFANCKQYLFQDVGNLVIFVQNMTGAHSLTTQYSDLLKKASELEALTYKTLLVSKLIINDKDDGEIFSLLREVQRLKGIVNSSSPSKDLMSLLDFKPRRALSVNLSNTKLFDIAPFLEGEMDDDALSEITDSMGEMKMSNGTRPGLLGEKTSRSMSSPGTSGSLANSVSIDNFPKLMHSLSKASSSEEINAGVATRPFTLLPSVSKASRATRSQSLSSNGSNDQTEEAAIYTGEPVFIRNPVENDVPWYLEYEHTNDTIALSNEGFVRGGTLGALLERLTSHHLPDANFTTTFLMTYRSFTSTMEFFDLLFQRFNLQIPPGLQPDERAIWMEKKQKPVRLRVLNVLKTWLDSFYYEDEPEALEYLRQFALTSMNDAMPGPSQALVKLIAKRKETTEGGFRKLVKNINQVPQPLLPKSFKNLTMTDIDPLELARQLTIVDSQIYNTLKPHEFLNKAWSNKDSDFAPNVKAMIEWSNQVTHWFAQAIIIRKDVKKRLNFIKFLIVLAEKLFQMNNFNCLMSLLAAFSVAPVYRLRRTWDLLNGKTLERYEYYKRVMDSTKNFSAYREILHSVNPPCVPFLGVYLTDLTFNEDGNNDYMVKNPNFINYSKQAKTAEIINEIQQYQNSPYCLSAVAELQNFLKSEIMEAPNLTQLYELSLLVEPKEREDQKICRLLTESGFL</sequence>
<keyword evidence="1 4" id="KW-0728">SH3 domain</keyword>
<evidence type="ECO:0000256" key="5">
    <source>
        <dbReference type="SAM" id="MobiDB-lite"/>
    </source>
</evidence>
<dbReference type="PROSITE" id="PS50002">
    <property type="entry name" value="SH3"/>
    <property type="match status" value="1"/>
</dbReference>
<dbReference type="InterPro" id="IPR023578">
    <property type="entry name" value="Ras_GEF_dom_sf"/>
</dbReference>
<evidence type="ECO:0000259" key="6">
    <source>
        <dbReference type="PROSITE" id="PS50002"/>
    </source>
</evidence>
<dbReference type="EMBL" id="KQ964595">
    <property type="protein sequence ID" value="KXN68114.1"/>
    <property type="molecule type" value="Genomic_DNA"/>
</dbReference>
<accession>A0A137NZT4</accession>
<proteinExistence type="predicted"/>
<evidence type="ECO:0000259" key="9">
    <source>
        <dbReference type="PROSITE" id="PS50212"/>
    </source>
</evidence>
<feature type="region of interest" description="Disordered" evidence="5">
    <location>
        <begin position="613"/>
        <end position="642"/>
    </location>
</feature>
<evidence type="ECO:0000256" key="3">
    <source>
        <dbReference type="PROSITE-ProRule" id="PRU00168"/>
    </source>
</evidence>
<dbReference type="AlphaFoldDB" id="A0A137NZT4"/>
<dbReference type="Pfam" id="PF00618">
    <property type="entry name" value="RasGEF_N"/>
    <property type="match status" value="1"/>
</dbReference>
<dbReference type="InterPro" id="IPR019804">
    <property type="entry name" value="Ras_G-nucl-exch_fac_CS"/>
</dbReference>
<dbReference type="PANTHER" id="PTHR23113:SF368">
    <property type="entry name" value="CELL DIVISION CONTROL PROTEIN 25"/>
    <property type="match status" value="1"/>
</dbReference>
<feature type="domain" description="WW" evidence="8">
    <location>
        <begin position="167"/>
        <end position="197"/>
    </location>
</feature>
<dbReference type="PROSITE" id="PS50212">
    <property type="entry name" value="RASGEF_NTER"/>
    <property type="match status" value="1"/>
</dbReference>
<dbReference type="STRING" id="796925.A0A137NZT4"/>
<dbReference type="SUPFAM" id="SSF50044">
    <property type="entry name" value="SH3-domain"/>
    <property type="match status" value="1"/>
</dbReference>
<dbReference type="InterPro" id="IPR036964">
    <property type="entry name" value="RASGEF_cat_dom_sf"/>
</dbReference>
<dbReference type="Gene3D" id="1.10.840.10">
    <property type="entry name" value="Ras guanine-nucleotide exchange factors catalytic domain"/>
    <property type="match status" value="1"/>
</dbReference>
<dbReference type="Gene3D" id="1.20.870.10">
    <property type="entry name" value="Son of sevenless (SoS) protein Chain: S domain 1"/>
    <property type="match status" value="1"/>
</dbReference>
<evidence type="ECO:0000256" key="4">
    <source>
        <dbReference type="PROSITE-ProRule" id="PRU00192"/>
    </source>
</evidence>
<feature type="compositionally biased region" description="Basic and acidic residues" evidence="5">
    <location>
        <begin position="397"/>
        <end position="406"/>
    </location>
</feature>
<organism evidence="10 11">
    <name type="scientific">Conidiobolus coronatus (strain ATCC 28846 / CBS 209.66 / NRRL 28638)</name>
    <name type="common">Delacroixia coronata</name>
    <dbReference type="NCBI Taxonomy" id="796925"/>
    <lineage>
        <taxon>Eukaryota</taxon>
        <taxon>Fungi</taxon>
        <taxon>Fungi incertae sedis</taxon>
        <taxon>Zoopagomycota</taxon>
        <taxon>Entomophthoromycotina</taxon>
        <taxon>Entomophthoromycetes</taxon>
        <taxon>Entomophthorales</taxon>
        <taxon>Ancylistaceae</taxon>
        <taxon>Conidiobolus</taxon>
    </lineage>
</organism>
<feature type="compositionally biased region" description="Low complexity" evidence="5">
    <location>
        <begin position="632"/>
        <end position="642"/>
    </location>
</feature>
<dbReference type="InterPro" id="IPR001895">
    <property type="entry name" value="RASGEF_cat_dom"/>
</dbReference>
<dbReference type="GO" id="GO:0005085">
    <property type="term" value="F:guanyl-nucleotide exchange factor activity"/>
    <property type="evidence" value="ECO:0007669"/>
    <property type="project" value="UniProtKB-KW"/>
</dbReference>
<feature type="region of interest" description="Disordered" evidence="5">
    <location>
        <begin position="390"/>
        <end position="411"/>
    </location>
</feature>
<protein>
    <submittedName>
        <fullName evidence="10">Ras GEF</fullName>
    </submittedName>
</protein>
<dbReference type="Pfam" id="PF00018">
    <property type="entry name" value="SH3_1"/>
    <property type="match status" value="1"/>
</dbReference>
<keyword evidence="11" id="KW-1185">Reference proteome</keyword>
<dbReference type="PROSITE" id="PS50020">
    <property type="entry name" value="WW_DOMAIN_2"/>
    <property type="match status" value="1"/>
</dbReference>
<dbReference type="Pfam" id="PF00617">
    <property type="entry name" value="RasGEF"/>
    <property type="match status" value="1"/>
</dbReference>
<dbReference type="PROSITE" id="PS50009">
    <property type="entry name" value="RASGEF_CAT"/>
    <property type="match status" value="1"/>
</dbReference>
<feature type="region of interest" description="Disordered" evidence="5">
    <location>
        <begin position="222"/>
        <end position="269"/>
    </location>
</feature>
<dbReference type="InterPro" id="IPR056685">
    <property type="entry name" value="DUF7783"/>
</dbReference>
<dbReference type="SMART" id="SM00229">
    <property type="entry name" value="RasGEFN"/>
    <property type="match status" value="1"/>
</dbReference>
<gene>
    <name evidence="10" type="ORF">CONCODRAFT_79906</name>
</gene>
<feature type="compositionally biased region" description="Basic and acidic residues" evidence="5">
    <location>
        <begin position="93"/>
        <end position="107"/>
    </location>
</feature>
<dbReference type="Pfam" id="PF25006">
    <property type="entry name" value="DUF7783"/>
    <property type="match status" value="1"/>
</dbReference>
<dbReference type="SUPFAM" id="SSF48366">
    <property type="entry name" value="Ras GEF"/>
    <property type="match status" value="1"/>
</dbReference>
<evidence type="ECO:0000259" key="7">
    <source>
        <dbReference type="PROSITE" id="PS50009"/>
    </source>
</evidence>
<dbReference type="CDD" id="cd06224">
    <property type="entry name" value="REM"/>
    <property type="match status" value="1"/>
</dbReference>
<reference evidence="10 11" key="1">
    <citation type="journal article" date="2015" name="Genome Biol. Evol.">
        <title>Phylogenomic analyses indicate that early fungi evolved digesting cell walls of algal ancestors of land plants.</title>
        <authorList>
            <person name="Chang Y."/>
            <person name="Wang S."/>
            <person name="Sekimoto S."/>
            <person name="Aerts A.L."/>
            <person name="Choi C."/>
            <person name="Clum A."/>
            <person name="LaButti K.M."/>
            <person name="Lindquist E.A."/>
            <person name="Yee Ngan C."/>
            <person name="Ohm R.A."/>
            <person name="Salamov A.A."/>
            <person name="Grigoriev I.V."/>
            <person name="Spatafora J.W."/>
            <person name="Berbee M.L."/>
        </authorList>
    </citation>
    <scope>NUCLEOTIDE SEQUENCE [LARGE SCALE GENOMIC DNA]</scope>
    <source>
        <strain evidence="10 11">NRRL 28638</strain>
    </source>
</reference>
<dbReference type="PROSITE" id="PS00720">
    <property type="entry name" value="RASGEF"/>
    <property type="match status" value="1"/>
</dbReference>
<dbReference type="CDD" id="cd00155">
    <property type="entry name" value="RasGEF"/>
    <property type="match status" value="1"/>
</dbReference>
<dbReference type="Proteomes" id="UP000070444">
    <property type="component" value="Unassembled WGS sequence"/>
</dbReference>
<name>A0A137NZT4_CONC2</name>
<keyword evidence="2 3" id="KW-0344">Guanine-nucleotide releasing factor</keyword>
<feature type="region of interest" description="Disordered" evidence="5">
    <location>
        <begin position="83"/>
        <end position="121"/>
    </location>
</feature>
<feature type="compositionally biased region" description="Polar residues" evidence="5">
    <location>
        <begin position="108"/>
        <end position="121"/>
    </location>
</feature>
<evidence type="ECO:0000313" key="11">
    <source>
        <dbReference type="Proteomes" id="UP000070444"/>
    </source>
</evidence>
<dbReference type="InterPro" id="IPR036028">
    <property type="entry name" value="SH3-like_dom_sf"/>
</dbReference>
<dbReference type="OMA" id="STHETAW"/>
<evidence type="ECO:0000313" key="10">
    <source>
        <dbReference type="EMBL" id="KXN68114.1"/>
    </source>
</evidence>
<evidence type="ECO:0000256" key="2">
    <source>
        <dbReference type="ARBA" id="ARBA00022658"/>
    </source>
</evidence>
<feature type="domain" description="SH3" evidence="6">
    <location>
        <begin position="1"/>
        <end position="59"/>
    </location>
</feature>
<dbReference type="Gene3D" id="2.30.30.40">
    <property type="entry name" value="SH3 Domains"/>
    <property type="match status" value="1"/>
</dbReference>
<dbReference type="GO" id="GO:0005886">
    <property type="term" value="C:plasma membrane"/>
    <property type="evidence" value="ECO:0007669"/>
    <property type="project" value="TreeGrafter"/>
</dbReference>
<dbReference type="SMART" id="SM00326">
    <property type="entry name" value="SH3"/>
    <property type="match status" value="1"/>
</dbReference>
<dbReference type="PANTHER" id="PTHR23113">
    <property type="entry name" value="GUANINE NUCLEOTIDE EXCHANGE FACTOR"/>
    <property type="match status" value="1"/>
</dbReference>
<dbReference type="InterPro" id="IPR000651">
    <property type="entry name" value="Ras-like_Gua-exchang_fac_N"/>
</dbReference>
<feature type="compositionally biased region" description="Polar residues" evidence="5">
    <location>
        <begin position="83"/>
        <end position="92"/>
    </location>
</feature>
<dbReference type="InterPro" id="IPR008937">
    <property type="entry name" value="Ras-like_GEF"/>
</dbReference>
<evidence type="ECO:0000256" key="1">
    <source>
        <dbReference type="ARBA" id="ARBA00022443"/>
    </source>
</evidence>
<dbReference type="GO" id="GO:0007265">
    <property type="term" value="P:Ras protein signal transduction"/>
    <property type="evidence" value="ECO:0007669"/>
    <property type="project" value="TreeGrafter"/>
</dbReference>
<dbReference type="InterPro" id="IPR001452">
    <property type="entry name" value="SH3_domain"/>
</dbReference>
<dbReference type="InterPro" id="IPR001202">
    <property type="entry name" value="WW_dom"/>
</dbReference>
<feature type="domain" description="N-terminal Ras-GEF" evidence="9">
    <location>
        <begin position="742"/>
        <end position="871"/>
    </location>
</feature>
<dbReference type="OrthoDB" id="546434at2759"/>